<name>E7C1W5_9GAMM</name>
<proteinExistence type="predicted"/>
<dbReference type="AlphaFoldDB" id="E7C1W5"/>
<evidence type="ECO:0000256" key="1">
    <source>
        <dbReference type="SAM" id="Phobius"/>
    </source>
</evidence>
<keyword evidence="1" id="KW-1133">Transmembrane helix</keyword>
<accession>E7C1W5</accession>
<protein>
    <submittedName>
        <fullName evidence="2">Uncharacterized protein</fullName>
    </submittedName>
</protein>
<keyword evidence="1" id="KW-0472">Membrane</keyword>
<keyword evidence="1" id="KW-0812">Transmembrane</keyword>
<feature type="transmembrane region" description="Helical" evidence="1">
    <location>
        <begin position="82"/>
        <end position="102"/>
    </location>
</feature>
<sequence length="200" mass="23189">MDNVRNKEYPQTMLCTLFNITVYVIYVLFRLRYFSEKYAEIGYVITMSVARLLLGLYFIYVGRELQLRLGKFGVLRETGNRVCCLGVVVCIFYVLQVSLWTLGTISDNGKLLGKIDSILYPWFYYPLPDTFCNSFFLFFFTAAVNRQLQNSRKLGSPLRYSSYEQHEDDMETDENGFAKQTPLDFGYYNQINNADVASGV</sequence>
<evidence type="ECO:0000313" key="2">
    <source>
        <dbReference type="EMBL" id="ADI21439.1"/>
    </source>
</evidence>
<feature type="transmembrane region" description="Helical" evidence="1">
    <location>
        <begin position="12"/>
        <end position="29"/>
    </location>
</feature>
<organism evidence="2">
    <name type="scientific">uncultured gamma proteobacterium HF0010_26J14</name>
    <dbReference type="NCBI Taxonomy" id="723564"/>
    <lineage>
        <taxon>Bacteria</taxon>
        <taxon>Pseudomonadati</taxon>
        <taxon>Pseudomonadota</taxon>
        <taxon>Gammaproteobacteria</taxon>
        <taxon>environmental samples</taxon>
    </lineage>
</organism>
<reference evidence="2" key="1">
    <citation type="submission" date="2010-01" db="EMBL/GenBank/DDBJ databases">
        <title>Genome fragments of uncultured bacteria from the North Pacific subtropical Gyre.</title>
        <authorList>
            <person name="Pham V.D."/>
            <person name="Delong E.F."/>
        </authorList>
    </citation>
    <scope>NUCLEOTIDE SEQUENCE</scope>
</reference>
<feature type="transmembrane region" description="Helical" evidence="1">
    <location>
        <begin position="41"/>
        <end position="61"/>
    </location>
</feature>
<feature type="transmembrane region" description="Helical" evidence="1">
    <location>
        <begin position="122"/>
        <end position="144"/>
    </location>
</feature>
<dbReference type="EMBL" id="GU567954">
    <property type="protein sequence ID" value="ADI21439.1"/>
    <property type="molecule type" value="Genomic_DNA"/>
</dbReference>